<feature type="domain" description="Acyltransferase 3" evidence="3">
    <location>
        <begin position="7"/>
        <end position="311"/>
    </location>
</feature>
<feature type="transmembrane region" description="Helical" evidence="2">
    <location>
        <begin position="290"/>
        <end position="311"/>
    </location>
</feature>
<feature type="transmembrane region" description="Helical" evidence="2">
    <location>
        <begin position="76"/>
        <end position="98"/>
    </location>
</feature>
<keyword evidence="2" id="KW-0812">Transmembrane</keyword>
<dbReference type="AlphaFoldDB" id="A0A1H1PKE4"/>
<keyword evidence="2" id="KW-0472">Membrane</keyword>
<feature type="transmembrane region" description="Helical" evidence="2">
    <location>
        <begin position="202"/>
        <end position="220"/>
    </location>
</feature>
<feature type="transmembrane region" description="Helical" evidence="2">
    <location>
        <begin position="7"/>
        <end position="26"/>
    </location>
</feature>
<reference evidence="5" key="1">
    <citation type="submission" date="2016-10" db="EMBL/GenBank/DDBJ databases">
        <authorList>
            <person name="Varghese N."/>
            <person name="Submissions S."/>
        </authorList>
    </citation>
    <scope>NUCLEOTIDE SEQUENCE [LARGE SCALE GENOMIC DNA]</scope>
    <source>
        <strain evidence="5">GAS369</strain>
    </source>
</reference>
<sequence>MLKAVFTLGHASVIFFFVLSGFVLSIRFFGRARVPYGWFQLGRFVRLYPCFLVAIIVAAAVMLCTKDFPGREDARAFSVVWLSPLTLSSFVRQLLLLGVTPADIDLDGPVWSLVYELRAGFFIPLLCWGLTRYPIRYSVAALVGLIAASSVGLAWRGVPNPPFTGLTVIGSVLATLHYLCVFYIGCLLSCLYHKQVDTPSRWLGLLTAPHIMAIGALALLAAGTALHSDITLGLFAGCVILTILRSDVAHRILTLPPVAHLGRISYSLYLIHFPLVLGILRVTGGQISDGYFFLLSVLISGGAATAVYWLFEIPSIRWSHAVSRGSSAAGMREHSKQISSPTRHSLEAVGADPSALTVLPRQRRP</sequence>
<proteinExistence type="predicted"/>
<protein>
    <submittedName>
        <fullName evidence="4">Peptidoglycan/LPS O-acetylase OafA/YrhL, contains acyltransferase and SGNH-hydrolase domains</fullName>
    </submittedName>
</protein>
<feature type="transmembrane region" description="Helical" evidence="2">
    <location>
        <begin position="46"/>
        <end position="64"/>
    </location>
</feature>
<dbReference type="GO" id="GO:0016020">
    <property type="term" value="C:membrane"/>
    <property type="evidence" value="ECO:0007669"/>
    <property type="project" value="TreeGrafter"/>
</dbReference>
<evidence type="ECO:0000313" key="4">
    <source>
        <dbReference type="EMBL" id="SDS11557.1"/>
    </source>
</evidence>
<organism evidence="4 5">
    <name type="scientific">Bradyrhizobium canariense</name>
    <dbReference type="NCBI Taxonomy" id="255045"/>
    <lineage>
        <taxon>Bacteria</taxon>
        <taxon>Pseudomonadati</taxon>
        <taxon>Pseudomonadota</taxon>
        <taxon>Alphaproteobacteria</taxon>
        <taxon>Hyphomicrobiales</taxon>
        <taxon>Nitrobacteraceae</taxon>
        <taxon>Bradyrhizobium</taxon>
    </lineage>
</organism>
<evidence type="ECO:0000256" key="2">
    <source>
        <dbReference type="SAM" id="Phobius"/>
    </source>
</evidence>
<evidence type="ECO:0000313" key="5">
    <source>
        <dbReference type="Proteomes" id="UP000243904"/>
    </source>
</evidence>
<name>A0A1H1PKE4_9BRAD</name>
<gene>
    <name evidence="4" type="ORF">SAMN05444158_1053</name>
</gene>
<dbReference type="InterPro" id="IPR002656">
    <property type="entry name" value="Acyl_transf_3_dom"/>
</dbReference>
<dbReference type="GO" id="GO:0016747">
    <property type="term" value="F:acyltransferase activity, transferring groups other than amino-acyl groups"/>
    <property type="evidence" value="ECO:0007669"/>
    <property type="project" value="InterPro"/>
</dbReference>
<evidence type="ECO:0000259" key="3">
    <source>
        <dbReference type="Pfam" id="PF01757"/>
    </source>
</evidence>
<dbReference type="EMBL" id="LT629750">
    <property type="protein sequence ID" value="SDS11557.1"/>
    <property type="molecule type" value="Genomic_DNA"/>
</dbReference>
<keyword evidence="5" id="KW-1185">Reference proteome</keyword>
<feature type="transmembrane region" description="Helical" evidence="2">
    <location>
        <begin position="137"/>
        <end position="155"/>
    </location>
</feature>
<dbReference type="Pfam" id="PF01757">
    <property type="entry name" value="Acyl_transf_3"/>
    <property type="match status" value="1"/>
</dbReference>
<keyword evidence="4" id="KW-0378">Hydrolase</keyword>
<feature type="region of interest" description="Disordered" evidence="1">
    <location>
        <begin position="332"/>
        <end position="365"/>
    </location>
</feature>
<accession>A0A1H1PKE4</accession>
<keyword evidence="4" id="KW-0012">Acyltransferase</keyword>
<dbReference type="GO" id="GO:0016787">
    <property type="term" value="F:hydrolase activity"/>
    <property type="evidence" value="ECO:0007669"/>
    <property type="project" value="UniProtKB-KW"/>
</dbReference>
<dbReference type="InterPro" id="IPR050879">
    <property type="entry name" value="Acyltransferase_3"/>
</dbReference>
<dbReference type="GO" id="GO:0000271">
    <property type="term" value="P:polysaccharide biosynthetic process"/>
    <property type="evidence" value="ECO:0007669"/>
    <property type="project" value="TreeGrafter"/>
</dbReference>
<keyword evidence="4" id="KW-0808">Transferase</keyword>
<feature type="transmembrane region" description="Helical" evidence="2">
    <location>
        <begin position="226"/>
        <end position="244"/>
    </location>
</feature>
<dbReference type="PANTHER" id="PTHR23028">
    <property type="entry name" value="ACETYLTRANSFERASE"/>
    <property type="match status" value="1"/>
</dbReference>
<feature type="transmembrane region" description="Helical" evidence="2">
    <location>
        <begin position="264"/>
        <end position="284"/>
    </location>
</feature>
<evidence type="ECO:0000256" key="1">
    <source>
        <dbReference type="SAM" id="MobiDB-lite"/>
    </source>
</evidence>
<keyword evidence="2" id="KW-1133">Transmembrane helix</keyword>
<dbReference type="Proteomes" id="UP000243904">
    <property type="component" value="Chromosome I"/>
</dbReference>
<feature type="transmembrane region" description="Helical" evidence="2">
    <location>
        <begin position="167"/>
        <end position="190"/>
    </location>
</feature>
<feature type="transmembrane region" description="Helical" evidence="2">
    <location>
        <begin position="110"/>
        <end position="130"/>
    </location>
</feature>
<dbReference type="PANTHER" id="PTHR23028:SF131">
    <property type="entry name" value="BLR2367 PROTEIN"/>
    <property type="match status" value="1"/>
</dbReference>